<dbReference type="Proteomes" id="UP001574169">
    <property type="component" value="Unassembled WGS sequence"/>
</dbReference>
<reference evidence="2 3" key="1">
    <citation type="submission" date="2024-04" db="EMBL/GenBank/DDBJ databases">
        <title>New Clade of Flavobacterium.</title>
        <authorList>
            <person name="Matos L."/>
            <person name="Proenca D.N."/>
            <person name="Fransisco R.M."/>
            <person name="Chung A.P."/>
            <person name="Maccario L."/>
            <person name="Sorensen S.J."/>
            <person name="Morais P.V."/>
        </authorList>
    </citation>
    <scope>NUCLEOTIDE SEQUENCE [LARGE SCALE GENOMIC DNA]</scope>
    <source>
        <strain evidence="2 3">FZUC8N2.13</strain>
    </source>
</reference>
<evidence type="ECO:0000313" key="2">
    <source>
        <dbReference type="EMBL" id="MFA9191124.1"/>
    </source>
</evidence>
<name>A0ABV4TAK3_9FLAO</name>
<sequence>MKWKFMAKTVAMITALLGKTELPIDGEKKALNLSAEDRQKIVDALGPDLADQAINGIDQEIKNLAQNNLDLKAIQDEIAALVAESGLTAEELATNANDNADDGKPNPVETVRAITAKNKELAAMVAKLIQEPEGDSPLEVIGGKRGNMTHSATHLFGSGKSYDAFDGGRVWNARLRDGGIKATDFNKDGVIPTLQSDMAHFVEENSGVLNSLFNDFAELPKEWDMRSGVLDRVSDGYIIPAEIVQGRANGWSPKNKFKIAAEQGQVYRKKIDITFNGYQLQEIENTWIRSYNKEGSHPWKMSFIGFLLGELIKRQKLDDRMAQINGIFVQSPDGDDKPGAAVNSQNGLRYLWWYYRDVKKQYKAFDIGTPTESNIVDYINTMIKMIPEIERKEQGLEIQLSDKWYQAYVERAGILRPLVINNAADQGKSKYQLTSPIDYPNIKFQPLTDQTNTDFIGITQSNNIQVLEYNTAEKGKFTVTHEKRDTHIFADYRLGIRIKFVGTKLAENDPREFEVQKVWSNNVPVFGNDIFVPAFDDTSGILKITYPNIVVDQTWKTNISSIEGAVKGSIVKIKGNTGLAGEKNLVDGAGLDLTANFDLSTGGTITLFVKQDGTFKELSRTNAPEVAPTTDMNFTTAVLDVKGGTVFKFTGTADTTISNILNGVEGKTIRIYGTNTVDVELTVADVANVIDVATSAVLPDAVSYVDLTFVAGVWMETGRSITA</sequence>
<comment type="caution">
    <text evidence="2">The sequence shown here is derived from an EMBL/GenBank/DDBJ whole genome shotgun (WGS) entry which is preliminary data.</text>
</comment>
<accession>A0ABV4TAK3</accession>
<keyword evidence="1" id="KW-0175">Coiled coil</keyword>
<keyword evidence="3" id="KW-1185">Reference proteome</keyword>
<gene>
    <name evidence="2" type="ORF">AAGV28_07045</name>
</gene>
<dbReference type="RefSeq" id="WP_373406117.1">
    <property type="nucleotide sequence ID" value="NZ_JBCFQL010000006.1"/>
</dbReference>
<feature type="coiled-coil region" evidence="1">
    <location>
        <begin position="57"/>
        <end position="84"/>
    </location>
</feature>
<proteinExistence type="predicted"/>
<evidence type="ECO:0000256" key="1">
    <source>
        <dbReference type="SAM" id="Coils"/>
    </source>
</evidence>
<dbReference type="EMBL" id="JBCFQL010000006">
    <property type="protein sequence ID" value="MFA9191124.1"/>
    <property type="molecule type" value="Genomic_DNA"/>
</dbReference>
<organism evidence="2 3">
    <name type="scientific">Flavobacterium zubiriense</name>
    <dbReference type="NCBI Taxonomy" id="3138075"/>
    <lineage>
        <taxon>Bacteria</taxon>
        <taxon>Pseudomonadati</taxon>
        <taxon>Bacteroidota</taxon>
        <taxon>Flavobacteriia</taxon>
        <taxon>Flavobacteriales</taxon>
        <taxon>Flavobacteriaceae</taxon>
        <taxon>Flavobacterium</taxon>
    </lineage>
</organism>
<protein>
    <submittedName>
        <fullName evidence="2">Uncharacterized protein</fullName>
    </submittedName>
</protein>
<evidence type="ECO:0000313" key="3">
    <source>
        <dbReference type="Proteomes" id="UP001574169"/>
    </source>
</evidence>